<organism evidence="1 2">
    <name type="scientific">Coraliomargarita akajimensis (strain DSM 45221 / IAM 15411 / JCM 23193 / KCTC 12865 / 04OKA010-24)</name>
    <dbReference type="NCBI Taxonomy" id="583355"/>
    <lineage>
        <taxon>Bacteria</taxon>
        <taxon>Pseudomonadati</taxon>
        <taxon>Verrucomicrobiota</taxon>
        <taxon>Opitutia</taxon>
        <taxon>Puniceicoccales</taxon>
        <taxon>Coraliomargaritaceae</taxon>
        <taxon>Coraliomargarita</taxon>
    </lineage>
</organism>
<reference evidence="1 2" key="1">
    <citation type="journal article" date="2010" name="Stand. Genomic Sci.">
        <title>Complete genome sequence of Coraliomargarita akajimensis type strain (04OKA010-24).</title>
        <authorList>
            <person name="Mavromatis K."/>
            <person name="Abt B."/>
            <person name="Brambilla E."/>
            <person name="Lapidus A."/>
            <person name="Copeland A."/>
            <person name="Deshpande S."/>
            <person name="Nolan M."/>
            <person name="Lucas S."/>
            <person name="Tice H."/>
            <person name="Cheng J.F."/>
            <person name="Han C."/>
            <person name="Detter J.C."/>
            <person name="Woyke T."/>
            <person name="Goodwin L."/>
            <person name="Pitluck S."/>
            <person name="Held B."/>
            <person name="Brettin T."/>
            <person name="Tapia R."/>
            <person name="Ivanova N."/>
            <person name="Mikhailova N."/>
            <person name="Pati A."/>
            <person name="Liolios K."/>
            <person name="Chen A."/>
            <person name="Palaniappan K."/>
            <person name="Land M."/>
            <person name="Hauser L."/>
            <person name="Chang Y.J."/>
            <person name="Jeffries C.D."/>
            <person name="Rohde M."/>
            <person name="Goker M."/>
            <person name="Bristow J."/>
            <person name="Eisen J.A."/>
            <person name="Markowitz V."/>
            <person name="Hugenholtz P."/>
            <person name="Klenk H.P."/>
            <person name="Kyrpides N.C."/>
        </authorList>
    </citation>
    <scope>NUCLEOTIDE SEQUENCE [LARGE SCALE GENOMIC DNA]</scope>
    <source>
        <strain evidence="2">DSM 45221 / IAM 15411 / JCM 23193 / KCTC 12865</strain>
    </source>
</reference>
<dbReference type="GO" id="GO:0005524">
    <property type="term" value="F:ATP binding"/>
    <property type="evidence" value="ECO:0007669"/>
    <property type="project" value="UniProtKB-KW"/>
</dbReference>
<dbReference type="Pfam" id="PF13589">
    <property type="entry name" value="HATPase_c_3"/>
    <property type="match status" value="1"/>
</dbReference>
<dbReference type="STRING" id="583355.Caka_2731"/>
<keyword evidence="2" id="KW-1185">Reference proteome</keyword>
<gene>
    <name evidence="1" type="ordered locus">Caka_2731</name>
</gene>
<dbReference type="KEGG" id="caa:Caka_2731"/>
<dbReference type="HOGENOM" id="CLU_037205_0_0_0"/>
<sequence length="500" mass="57405">MRFEKANPNPEYLIKSIAEQGYSLETALADLIDNSISAGANKIEILISTEDEPFTLYLADNGKGMSESRLRQSMEFPSESPETTRAGEDLGRFGLGMKTASFSQTRYFSVFSKEKGTQKYAGRTWDVERLKEKGWQMGVNSPEEVESSIKGYQKVSESFLKPFEGFEPNTIVQWRGLYKFENYIEDAARKEALQAQLNETTCEHLSLVFHRFMERKTDALEIRVNNKRLKPFNPFPVREKGIRKIAPKQKSFRSDHIKIDGIVLPSRCIDEVKHSQTIWTTKHRGLFDMEGIYVYRADRIILFGGWNGLIRKAPRLQLARMRVEVGNGVDHLLHLNVAKSQIVIPHDLRSGFESYIIDLKTEAEREFYNRGIRRFNEDKQTENRELFSRTPSNKGIRLELNHDFPLICALESALGESEKLQFKALIRMINTTVNKIKQTHEDTPCVKADSPNSFTNEEIKNLIRQLIEGGMSKSEIRRSILPLLGHTPESYPEDIAALFN</sequence>
<dbReference type="RefSeq" id="WP_013044468.1">
    <property type="nucleotide sequence ID" value="NC_014008.1"/>
</dbReference>
<name>D5EQ13_CORAD</name>
<dbReference type="Gene3D" id="3.30.565.10">
    <property type="entry name" value="Histidine kinase-like ATPase, C-terminal domain"/>
    <property type="match status" value="1"/>
</dbReference>
<dbReference type="Proteomes" id="UP000000925">
    <property type="component" value="Chromosome"/>
</dbReference>
<evidence type="ECO:0000313" key="1">
    <source>
        <dbReference type="EMBL" id="ADE55746.1"/>
    </source>
</evidence>
<keyword evidence="1" id="KW-0547">Nucleotide-binding</keyword>
<dbReference type="InterPro" id="IPR036890">
    <property type="entry name" value="HATPase_C_sf"/>
</dbReference>
<evidence type="ECO:0000313" key="2">
    <source>
        <dbReference type="Proteomes" id="UP000000925"/>
    </source>
</evidence>
<dbReference type="OrthoDB" id="9813438at2"/>
<accession>D5EQ13</accession>
<dbReference type="EMBL" id="CP001998">
    <property type="protein sequence ID" value="ADE55746.1"/>
    <property type="molecule type" value="Genomic_DNA"/>
</dbReference>
<dbReference type="AlphaFoldDB" id="D5EQ13"/>
<keyword evidence="1" id="KW-0067">ATP-binding</keyword>
<protein>
    <submittedName>
        <fullName evidence="1">ATP-binding region ATPase domain protein</fullName>
    </submittedName>
</protein>
<dbReference type="SUPFAM" id="SSF55874">
    <property type="entry name" value="ATPase domain of HSP90 chaperone/DNA topoisomerase II/histidine kinase"/>
    <property type="match status" value="1"/>
</dbReference>
<dbReference type="eggNOG" id="COG0323">
    <property type="taxonomic scope" value="Bacteria"/>
</dbReference>
<proteinExistence type="predicted"/>